<dbReference type="InterPro" id="IPR002716">
    <property type="entry name" value="PIN_dom"/>
</dbReference>
<name>A0A1H3GPK2_ALLWA</name>
<evidence type="ECO:0000313" key="2">
    <source>
        <dbReference type="EMBL" id="SDY05252.1"/>
    </source>
</evidence>
<dbReference type="NCBIfam" id="TIGR00305">
    <property type="entry name" value="putative toxin-antitoxin system toxin component, PIN family"/>
    <property type="match status" value="1"/>
</dbReference>
<dbReference type="PANTHER" id="PTHR34610:SF4">
    <property type="entry name" value="SLL8027 PROTEIN"/>
    <property type="match status" value="1"/>
</dbReference>
<dbReference type="SUPFAM" id="SSF88723">
    <property type="entry name" value="PIN domain-like"/>
    <property type="match status" value="1"/>
</dbReference>
<proteinExistence type="predicted"/>
<dbReference type="Proteomes" id="UP000198672">
    <property type="component" value="Unassembled WGS sequence"/>
</dbReference>
<gene>
    <name evidence="2" type="ORF">SAMN05421644_12628</name>
</gene>
<dbReference type="AlphaFoldDB" id="A0A1H3GPK2"/>
<evidence type="ECO:0000259" key="1">
    <source>
        <dbReference type="Pfam" id="PF13470"/>
    </source>
</evidence>
<dbReference type="Pfam" id="PF13470">
    <property type="entry name" value="PIN_3"/>
    <property type="match status" value="1"/>
</dbReference>
<dbReference type="STRING" id="61595.SAMN05421644_12628"/>
<evidence type="ECO:0000313" key="3">
    <source>
        <dbReference type="Proteomes" id="UP000198672"/>
    </source>
</evidence>
<feature type="domain" description="PIN" evidence="1">
    <location>
        <begin position="11"/>
        <end position="120"/>
    </location>
</feature>
<keyword evidence="3" id="KW-1185">Reference proteome</keyword>
<sequence>MGEKRRVSLPRVVLDTNCLVSALIFSRSKFAWLRAAWQTNRFVALASYDTVRELLRVLNYPKFKLSRAEQECLLAEFVPYVETVKIEHTPNGLPHIRDPDDVIFLVLAAVAGADALVSGDGDIQAVKEQFHIPILTVAEFADWLEQQ</sequence>
<accession>A0A1H3GPK2</accession>
<dbReference type="InterPro" id="IPR029060">
    <property type="entry name" value="PIN-like_dom_sf"/>
</dbReference>
<dbReference type="EMBL" id="FNOW01000026">
    <property type="protein sequence ID" value="SDY05252.1"/>
    <property type="molecule type" value="Genomic_DNA"/>
</dbReference>
<dbReference type="PANTHER" id="PTHR34610">
    <property type="entry name" value="SSL7007 PROTEIN"/>
    <property type="match status" value="1"/>
</dbReference>
<organism evidence="2 3">
    <name type="scientific">Allochromatium warmingii</name>
    <name type="common">Chromatium warmingii</name>
    <dbReference type="NCBI Taxonomy" id="61595"/>
    <lineage>
        <taxon>Bacteria</taxon>
        <taxon>Pseudomonadati</taxon>
        <taxon>Pseudomonadota</taxon>
        <taxon>Gammaproteobacteria</taxon>
        <taxon>Chromatiales</taxon>
        <taxon>Chromatiaceae</taxon>
        <taxon>Allochromatium</taxon>
    </lineage>
</organism>
<dbReference type="InterPro" id="IPR002850">
    <property type="entry name" value="PIN_toxin-like"/>
</dbReference>
<protein>
    <submittedName>
        <fullName evidence="2">Putative toxin-antitoxin system toxin component, PIN family</fullName>
    </submittedName>
</protein>
<reference evidence="3" key="1">
    <citation type="submission" date="2016-10" db="EMBL/GenBank/DDBJ databases">
        <authorList>
            <person name="Varghese N."/>
            <person name="Submissions S."/>
        </authorList>
    </citation>
    <scope>NUCLEOTIDE SEQUENCE [LARGE SCALE GENOMIC DNA]</scope>
    <source>
        <strain evidence="3">DSM 173</strain>
    </source>
</reference>